<dbReference type="AlphaFoldDB" id="A0AAW2ET14"/>
<evidence type="ECO:0000313" key="3">
    <source>
        <dbReference type="Proteomes" id="UP001430953"/>
    </source>
</evidence>
<evidence type="ECO:0000256" key="1">
    <source>
        <dbReference type="SAM" id="SignalP"/>
    </source>
</evidence>
<dbReference type="PANTHER" id="PTHR11008:SF29">
    <property type="entry name" value="IP17226P"/>
    <property type="match status" value="1"/>
</dbReference>
<name>A0AAW2ET14_9HYME</name>
<keyword evidence="1" id="KW-0732">Signal</keyword>
<dbReference type="GO" id="GO:0008289">
    <property type="term" value="F:lipid binding"/>
    <property type="evidence" value="ECO:0007669"/>
    <property type="project" value="InterPro"/>
</dbReference>
<evidence type="ECO:0000313" key="2">
    <source>
        <dbReference type="EMBL" id="KAL0104977.1"/>
    </source>
</evidence>
<accession>A0AAW2ET14</accession>
<dbReference type="EMBL" id="JADYXP020000019">
    <property type="protein sequence ID" value="KAL0104977.1"/>
    <property type="molecule type" value="Genomic_DNA"/>
</dbReference>
<dbReference type="GO" id="GO:0005615">
    <property type="term" value="C:extracellular space"/>
    <property type="evidence" value="ECO:0007669"/>
    <property type="project" value="TreeGrafter"/>
</dbReference>
<feature type="chain" id="PRO_5043441700" evidence="1">
    <location>
        <begin position="18"/>
        <end position="251"/>
    </location>
</feature>
<protein>
    <submittedName>
        <fullName evidence="2">Uncharacterized protein</fullName>
    </submittedName>
</protein>
<dbReference type="Proteomes" id="UP001430953">
    <property type="component" value="Unassembled WGS sequence"/>
</dbReference>
<dbReference type="InterPro" id="IPR017943">
    <property type="entry name" value="Bactericidal_perm-incr_a/b_dom"/>
</dbReference>
<dbReference type="InterPro" id="IPR038606">
    <property type="entry name" value="To_sf"/>
</dbReference>
<dbReference type="SMART" id="SM00700">
    <property type="entry name" value="JHBP"/>
    <property type="match status" value="1"/>
</dbReference>
<feature type="signal peptide" evidence="1">
    <location>
        <begin position="1"/>
        <end position="17"/>
    </location>
</feature>
<sequence>MNFAALGFILIGCHAWAIETDDNIPTVYDAKDRVVQTFHYKTKLEKFLDKLKSKLQKGDSDLGIPILDPYIANKLQIELRNETSMIDFEAGLTNITIVGLSAYKVNSADLKLIGLKAQADLIWSNIKANTNYSMNGHFSILNVYGNGSINAVLKDLRVRADINLALKDIQHVRVEKVLTTVTIGEFEFNATGLYNDKKISQLLSQTISKLIPQALDLNEIANHLNDIVTQVLNKFLATKTIFQLIRILDLL</sequence>
<keyword evidence="3" id="KW-1185">Reference proteome</keyword>
<comment type="caution">
    <text evidence="2">The sequence shown here is derived from an EMBL/GenBank/DDBJ whole genome shotgun (WGS) entry which is preliminary data.</text>
</comment>
<dbReference type="SUPFAM" id="SSF55394">
    <property type="entry name" value="Bactericidal permeability-increasing protein, BPI"/>
    <property type="match status" value="1"/>
</dbReference>
<dbReference type="PANTHER" id="PTHR11008">
    <property type="entry name" value="PROTEIN TAKEOUT-LIKE PROTEIN"/>
    <property type="match status" value="1"/>
</dbReference>
<gene>
    <name evidence="2" type="ORF">PUN28_016545</name>
</gene>
<dbReference type="InterPro" id="IPR010562">
    <property type="entry name" value="Haemolymph_juvenile_hormone-bd"/>
</dbReference>
<organism evidence="2 3">
    <name type="scientific">Cardiocondyla obscurior</name>
    <dbReference type="NCBI Taxonomy" id="286306"/>
    <lineage>
        <taxon>Eukaryota</taxon>
        <taxon>Metazoa</taxon>
        <taxon>Ecdysozoa</taxon>
        <taxon>Arthropoda</taxon>
        <taxon>Hexapoda</taxon>
        <taxon>Insecta</taxon>
        <taxon>Pterygota</taxon>
        <taxon>Neoptera</taxon>
        <taxon>Endopterygota</taxon>
        <taxon>Hymenoptera</taxon>
        <taxon>Apocrita</taxon>
        <taxon>Aculeata</taxon>
        <taxon>Formicoidea</taxon>
        <taxon>Formicidae</taxon>
        <taxon>Myrmicinae</taxon>
        <taxon>Cardiocondyla</taxon>
    </lineage>
</organism>
<dbReference type="Gene3D" id="3.15.10.30">
    <property type="entry name" value="Haemolymph juvenile hormone binding protein"/>
    <property type="match status" value="1"/>
</dbReference>
<dbReference type="Pfam" id="PF06585">
    <property type="entry name" value="JHBP"/>
    <property type="match status" value="1"/>
</dbReference>
<reference evidence="2 3" key="1">
    <citation type="submission" date="2023-03" db="EMBL/GenBank/DDBJ databases">
        <title>High recombination rates correlate with genetic variation in Cardiocondyla obscurior ants.</title>
        <authorList>
            <person name="Errbii M."/>
        </authorList>
    </citation>
    <scope>NUCLEOTIDE SEQUENCE [LARGE SCALE GENOMIC DNA]</scope>
    <source>
        <strain evidence="2">Alpha-2009</strain>
        <tissue evidence="2">Whole body</tissue>
    </source>
</reference>
<proteinExistence type="predicted"/>